<keyword evidence="8 9" id="KW-0234">DNA repair</keyword>
<dbReference type="GO" id="GO:0004844">
    <property type="term" value="F:uracil DNA N-glycosylase activity"/>
    <property type="evidence" value="ECO:0007669"/>
    <property type="project" value="UniProtKB-UniRule"/>
</dbReference>
<dbReference type="FunFam" id="3.40.470.10:FF:000001">
    <property type="entry name" value="Uracil-DNA glycosylase"/>
    <property type="match status" value="1"/>
</dbReference>
<reference evidence="12" key="1">
    <citation type="submission" date="2016-10" db="EMBL/GenBank/DDBJ databases">
        <authorList>
            <person name="Varghese N."/>
            <person name="Submissions S."/>
        </authorList>
    </citation>
    <scope>NUCLEOTIDE SEQUENCE [LARGE SCALE GENOMIC DNA]</scope>
    <source>
        <strain evidence="12">DSM 18579</strain>
    </source>
</reference>
<evidence type="ECO:0000313" key="11">
    <source>
        <dbReference type="EMBL" id="SET16400.1"/>
    </source>
</evidence>
<dbReference type="InterPro" id="IPR005122">
    <property type="entry name" value="Uracil-DNA_glycosylase-like"/>
</dbReference>
<dbReference type="Pfam" id="PF03167">
    <property type="entry name" value="UDG"/>
    <property type="match status" value="1"/>
</dbReference>
<dbReference type="GO" id="GO:0097510">
    <property type="term" value="P:base-excision repair, AP site formation via deaminated base removal"/>
    <property type="evidence" value="ECO:0007669"/>
    <property type="project" value="TreeGrafter"/>
</dbReference>
<dbReference type="NCBIfam" id="NF003589">
    <property type="entry name" value="PRK05254.1-2"/>
    <property type="match status" value="1"/>
</dbReference>
<gene>
    <name evidence="9" type="primary">ung</name>
    <name evidence="11" type="ORF">SAMN02583745_01545</name>
</gene>
<dbReference type="OrthoDB" id="9804372at2"/>
<comment type="subcellular location">
    <subcellularLocation>
        <location evidence="9">Cytoplasm</location>
    </subcellularLocation>
</comment>
<feature type="active site" description="Proton acceptor" evidence="9">
    <location>
        <position position="62"/>
    </location>
</feature>
<accession>A0A1I0CBB5</accession>
<keyword evidence="7 9" id="KW-0378">Hydrolase</keyword>
<proteinExistence type="inferred from homology"/>
<dbReference type="InterPro" id="IPR036895">
    <property type="entry name" value="Uracil-DNA_glycosylase-like_sf"/>
</dbReference>
<evidence type="ECO:0000259" key="10">
    <source>
        <dbReference type="SMART" id="SM00986"/>
    </source>
</evidence>
<dbReference type="SMART" id="SM00986">
    <property type="entry name" value="UDG"/>
    <property type="match status" value="1"/>
</dbReference>
<dbReference type="CDD" id="cd10027">
    <property type="entry name" value="UDG-F1-like"/>
    <property type="match status" value="1"/>
</dbReference>
<dbReference type="SMART" id="SM00987">
    <property type="entry name" value="UreE_C"/>
    <property type="match status" value="1"/>
</dbReference>
<dbReference type="EMBL" id="FOHV01000010">
    <property type="protein sequence ID" value="SET16400.1"/>
    <property type="molecule type" value="Genomic_DNA"/>
</dbReference>
<name>A0A1I0CBB5_9GAMM</name>
<dbReference type="Proteomes" id="UP000242642">
    <property type="component" value="Unassembled WGS sequence"/>
</dbReference>
<evidence type="ECO:0000256" key="5">
    <source>
        <dbReference type="ARBA" id="ARBA00018429"/>
    </source>
</evidence>
<evidence type="ECO:0000256" key="6">
    <source>
        <dbReference type="ARBA" id="ARBA00022763"/>
    </source>
</evidence>
<dbReference type="NCBIfam" id="NF003591">
    <property type="entry name" value="PRK05254.1-4"/>
    <property type="match status" value="1"/>
</dbReference>
<evidence type="ECO:0000256" key="3">
    <source>
        <dbReference type="ARBA" id="ARBA00008184"/>
    </source>
</evidence>
<dbReference type="NCBIfam" id="TIGR00628">
    <property type="entry name" value="ung"/>
    <property type="match status" value="1"/>
</dbReference>
<sequence length="223" mass="25257">MSLNWKTLLADEEKKSYFQNILQSISTDRQAGKTIYPEEQNIFKALELTPFNQVQVVILGQDPYHGPNQAHGLAFSVKPSVTIPPSLRNIFKSIAHDYPDFQIPESGYLGGLAKQGVLLLNTTLTVEAGKANSHAHLGWERYTDKIIELINYHKQNVIFLLWGNYAIKKSSLIDETKHVILTSVHPSPLSAHRGFLTCGHFRKTNEILSNLGRHEIQWQETNK</sequence>
<comment type="similarity">
    <text evidence="3 9">Belongs to the uracil-DNA glycosylase (UDG) superfamily. UNG family.</text>
</comment>
<dbReference type="RefSeq" id="WP_093319336.1">
    <property type="nucleotide sequence ID" value="NZ_FOHV01000010.1"/>
</dbReference>
<dbReference type="PANTHER" id="PTHR11264">
    <property type="entry name" value="URACIL-DNA GLYCOSYLASE"/>
    <property type="match status" value="1"/>
</dbReference>
<comment type="function">
    <text evidence="2 9">Excises uracil residues from the DNA which can arise as a result of misincorporation of dUMP residues by DNA polymerase or due to deamination of cytosine.</text>
</comment>
<dbReference type="AlphaFoldDB" id="A0A1I0CBB5"/>
<dbReference type="PANTHER" id="PTHR11264:SF0">
    <property type="entry name" value="URACIL-DNA GLYCOSYLASE"/>
    <property type="match status" value="1"/>
</dbReference>
<dbReference type="SUPFAM" id="SSF52141">
    <property type="entry name" value="Uracil-DNA glycosylase-like"/>
    <property type="match status" value="1"/>
</dbReference>
<dbReference type="HAMAP" id="MF_00148">
    <property type="entry name" value="UDG"/>
    <property type="match status" value="1"/>
</dbReference>
<dbReference type="EC" id="3.2.2.27" evidence="4 9"/>
<comment type="catalytic activity">
    <reaction evidence="1 9">
        <text>Hydrolyzes single-stranded DNA or mismatched double-stranded DNA and polynucleotides, releasing free uracil.</text>
        <dbReference type="EC" id="3.2.2.27"/>
    </reaction>
</comment>
<dbReference type="Gene3D" id="3.40.470.10">
    <property type="entry name" value="Uracil-DNA glycosylase-like domain"/>
    <property type="match status" value="1"/>
</dbReference>
<keyword evidence="6 9" id="KW-0227">DNA damage</keyword>
<dbReference type="STRING" id="1123402.SAMN02583745_01545"/>
<evidence type="ECO:0000256" key="4">
    <source>
        <dbReference type="ARBA" id="ARBA00012030"/>
    </source>
</evidence>
<evidence type="ECO:0000256" key="7">
    <source>
        <dbReference type="ARBA" id="ARBA00022801"/>
    </source>
</evidence>
<dbReference type="GO" id="GO:0005737">
    <property type="term" value="C:cytoplasm"/>
    <property type="evidence" value="ECO:0007669"/>
    <property type="project" value="UniProtKB-SubCell"/>
</dbReference>
<keyword evidence="12" id="KW-1185">Reference proteome</keyword>
<keyword evidence="9" id="KW-0963">Cytoplasm</keyword>
<evidence type="ECO:0000313" key="12">
    <source>
        <dbReference type="Proteomes" id="UP000242642"/>
    </source>
</evidence>
<organism evidence="11 12">
    <name type="scientific">Thorsellia anophelis DSM 18579</name>
    <dbReference type="NCBI Taxonomy" id="1123402"/>
    <lineage>
        <taxon>Bacteria</taxon>
        <taxon>Pseudomonadati</taxon>
        <taxon>Pseudomonadota</taxon>
        <taxon>Gammaproteobacteria</taxon>
        <taxon>Enterobacterales</taxon>
        <taxon>Thorselliaceae</taxon>
        <taxon>Thorsellia</taxon>
    </lineage>
</organism>
<evidence type="ECO:0000256" key="2">
    <source>
        <dbReference type="ARBA" id="ARBA00002631"/>
    </source>
</evidence>
<dbReference type="NCBIfam" id="NF003592">
    <property type="entry name" value="PRK05254.1-5"/>
    <property type="match status" value="1"/>
</dbReference>
<evidence type="ECO:0000256" key="8">
    <source>
        <dbReference type="ARBA" id="ARBA00023204"/>
    </source>
</evidence>
<evidence type="ECO:0000256" key="1">
    <source>
        <dbReference type="ARBA" id="ARBA00001400"/>
    </source>
</evidence>
<dbReference type="InterPro" id="IPR002043">
    <property type="entry name" value="UDG_fam1"/>
</dbReference>
<feature type="domain" description="Uracil-DNA glycosylase-like" evidence="10">
    <location>
        <begin position="47"/>
        <end position="208"/>
    </location>
</feature>
<protein>
    <recommendedName>
        <fullName evidence="5 9">Uracil-DNA glycosylase</fullName>
        <shortName evidence="9">UDG</shortName>
        <ecNumber evidence="4 9">3.2.2.27</ecNumber>
    </recommendedName>
</protein>
<evidence type="ECO:0000256" key="9">
    <source>
        <dbReference type="HAMAP-Rule" id="MF_00148"/>
    </source>
</evidence>
<dbReference type="NCBIfam" id="NF003588">
    <property type="entry name" value="PRK05254.1-1"/>
    <property type="match status" value="1"/>
</dbReference>